<evidence type="ECO:0000256" key="2">
    <source>
        <dbReference type="ARBA" id="ARBA00022723"/>
    </source>
</evidence>
<keyword evidence="1" id="KW-0949">S-adenosyl-L-methionine</keyword>
<name>A0A6M3LAA1_9ZZZZ</name>
<dbReference type="GO" id="GO:0051536">
    <property type="term" value="F:iron-sulfur cluster binding"/>
    <property type="evidence" value="ECO:0007669"/>
    <property type="project" value="UniProtKB-KW"/>
</dbReference>
<protein>
    <submittedName>
        <fullName evidence="6">Putative radical SAM superfamily protein</fullName>
    </submittedName>
</protein>
<keyword evidence="3" id="KW-0408">Iron</keyword>
<evidence type="ECO:0000256" key="1">
    <source>
        <dbReference type="ARBA" id="ARBA00022691"/>
    </source>
</evidence>
<dbReference type="SFLD" id="SFLDS00029">
    <property type="entry name" value="Radical_SAM"/>
    <property type="match status" value="1"/>
</dbReference>
<proteinExistence type="predicted"/>
<gene>
    <name evidence="6" type="ORF">MM415B03374_0011</name>
</gene>
<accession>A0A6M3LAA1</accession>
<dbReference type="InterPro" id="IPR013785">
    <property type="entry name" value="Aldolase_TIM"/>
</dbReference>
<dbReference type="AlphaFoldDB" id="A0A6M3LAA1"/>
<dbReference type="InterPro" id="IPR007197">
    <property type="entry name" value="rSAM"/>
</dbReference>
<dbReference type="InterPro" id="IPR050377">
    <property type="entry name" value="Radical_SAM_PqqE_MftC-like"/>
</dbReference>
<evidence type="ECO:0000313" key="6">
    <source>
        <dbReference type="EMBL" id="QJA91403.1"/>
    </source>
</evidence>
<evidence type="ECO:0000256" key="4">
    <source>
        <dbReference type="ARBA" id="ARBA00023014"/>
    </source>
</evidence>
<dbReference type="Pfam" id="PF04055">
    <property type="entry name" value="Radical_SAM"/>
    <property type="match status" value="1"/>
</dbReference>
<sequence>MLVESYTAADLFPIKLAQEYSVIKQIVGSRFIPPIHLQFCPTNKCTRNCNFCSCANRDKSASLDIDIIKEIIKSFHFLGCKAVTITGGGEPLCYENLKEVIEEFREYNIEIGLVTNADLIHKLSDDIWSLLTWCRISCSDQYKFVDKWVKPIERLTTTVQNVAWAFSYVLTASPDIDNLTKHVRFAEKVNMTHVRVVSDILNYDNIPEIDDIDSKLIIRQKRNHPTKGNRDCWISLLKPVIDPTGGIFPCCGVQYAKEEDSKDFVDSMCMGTYKMVSDIWFGLRKFDGSKCVECYYAEYNNFLTKLMFNLEHRKFV</sequence>
<dbReference type="PROSITE" id="PS51918">
    <property type="entry name" value="RADICAL_SAM"/>
    <property type="match status" value="1"/>
</dbReference>
<dbReference type="Gene3D" id="3.20.20.70">
    <property type="entry name" value="Aldolase class I"/>
    <property type="match status" value="1"/>
</dbReference>
<dbReference type="PANTHER" id="PTHR11228">
    <property type="entry name" value="RADICAL SAM DOMAIN PROTEIN"/>
    <property type="match status" value="1"/>
</dbReference>
<dbReference type="PANTHER" id="PTHR11228:SF7">
    <property type="entry name" value="PQQA PEPTIDE CYCLASE"/>
    <property type="match status" value="1"/>
</dbReference>
<dbReference type="SUPFAM" id="SSF102114">
    <property type="entry name" value="Radical SAM enzymes"/>
    <property type="match status" value="1"/>
</dbReference>
<organism evidence="6">
    <name type="scientific">viral metagenome</name>
    <dbReference type="NCBI Taxonomy" id="1070528"/>
    <lineage>
        <taxon>unclassified sequences</taxon>
        <taxon>metagenomes</taxon>
        <taxon>organismal metagenomes</taxon>
    </lineage>
</organism>
<dbReference type="CDD" id="cd01335">
    <property type="entry name" value="Radical_SAM"/>
    <property type="match status" value="1"/>
</dbReference>
<feature type="domain" description="Radical SAM core" evidence="5">
    <location>
        <begin position="31"/>
        <end position="235"/>
    </location>
</feature>
<dbReference type="GO" id="GO:0003824">
    <property type="term" value="F:catalytic activity"/>
    <property type="evidence" value="ECO:0007669"/>
    <property type="project" value="InterPro"/>
</dbReference>
<evidence type="ECO:0000256" key="3">
    <source>
        <dbReference type="ARBA" id="ARBA00023004"/>
    </source>
</evidence>
<dbReference type="InterPro" id="IPR058240">
    <property type="entry name" value="rSAM_sf"/>
</dbReference>
<dbReference type="EMBL" id="MT142985">
    <property type="protein sequence ID" value="QJA91403.1"/>
    <property type="molecule type" value="Genomic_DNA"/>
</dbReference>
<dbReference type="GO" id="GO:0046872">
    <property type="term" value="F:metal ion binding"/>
    <property type="evidence" value="ECO:0007669"/>
    <property type="project" value="UniProtKB-KW"/>
</dbReference>
<keyword evidence="2" id="KW-0479">Metal-binding</keyword>
<keyword evidence="4" id="KW-0411">Iron-sulfur</keyword>
<evidence type="ECO:0000259" key="5">
    <source>
        <dbReference type="PROSITE" id="PS51918"/>
    </source>
</evidence>
<reference evidence="6" key="1">
    <citation type="submission" date="2020-03" db="EMBL/GenBank/DDBJ databases">
        <title>The deep terrestrial virosphere.</title>
        <authorList>
            <person name="Holmfeldt K."/>
            <person name="Nilsson E."/>
            <person name="Simone D."/>
            <person name="Lopez-Fernandez M."/>
            <person name="Wu X."/>
            <person name="de Brujin I."/>
            <person name="Lundin D."/>
            <person name="Andersson A."/>
            <person name="Bertilsson S."/>
            <person name="Dopson M."/>
        </authorList>
    </citation>
    <scope>NUCLEOTIDE SEQUENCE</scope>
    <source>
        <strain evidence="6">MM415B03374</strain>
    </source>
</reference>